<dbReference type="PANTHER" id="PTHR45835">
    <property type="entry name" value="YALI0A06105P"/>
    <property type="match status" value="1"/>
</dbReference>
<evidence type="ECO:0000313" key="4">
    <source>
        <dbReference type="Proteomes" id="UP001058974"/>
    </source>
</evidence>
<organism evidence="3 4">
    <name type="scientific">Pisum sativum</name>
    <name type="common">Garden pea</name>
    <name type="synonym">Lathyrus oleraceus</name>
    <dbReference type="NCBI Taxonomy" id="3888"/>
    <lineage>
        <taxon>Eukaryota</taxon>
        <taxon>Viridiplantae</taxon>
        <taxon>Streptophyta</taxon>
        <taxon>Embryophyta</taxon>
        <taxon>Tracheophyta</taxon>
        <taxon>Spermatophyta</taxon>
        <taxon>Magnoliopsida</taxon>
        <taxon>eudicotyledons</taxon>
        <taxon>Gunneridae</taxon>
        <taxon>Pentapetalae</taxon>
        <taxon>rosids</taxon>
        <taxon>fabids</taxon>
        <taxon>Fabales</taxon>
        <taxon>Fabaceae</taxon>
        <taxon>Papilionoideae</taxon>
        <taxon>50 kb inversion clade</taxon>
        <taxon>NPAAA clade</taxon>
        <taxon>Hologalegina</taxon>
        <taxon>IRL clade</taxon>
        <taxon>Fabeae</taxon>
        <taxon>Lathyrus</taxon>
    </lineage>
</organism>
<reference evidence="3 4" key="1">
    <citation type="journal article" date="2022" name="Nat. Genet.">
        <title>Improved pea reference genome and pan-genome highlight genomic features and evolutionary characteristics.</title>
        <authorList>
            <person name="Yang T."/>
            <person name="Liu R."/>
            <person name="Luo Y."/>
            <person name="Hu S."/>
            <person name="Wang D."/>
            <person name="Wang C."/>
            <person name="Pandey M.K."/>
            <person name="Ge S."/>
            <person name="Xu Q."/>
            <person name="Li N."/>
            <person name="Li G."/>
            <person name="Huang Y."/>
            <person name="Saxena R.K."/>
            <person name="Ji Y."/>
            <person name="Li M."/>
            <person name="Yan X."/>
            <person name="He Y."/>
            <person name="Liu Y."/>
            <person name="Wang X."/>
            <person name="Xiang C."/>
            <person name="Varshney R.K."/>
            <person name="Ding H."/>
            <person name="Gao S."/>
            <person name="Zong X."/>
        </authorList>
    </citation>
    <scope>NUCLEOTIDE SEQUENCE [LARGE SCALE GENOMIC DNA]</scope>
    <source>
        <strain evidence="3 4">cv. Zhongwan 6</strain>
    </source>
</reference>
<feature type="domain" description="Integrase zinc-binding" evidence="1">
    <location>
        <begin position="2"/>
        <end position="42"/>
    </location>
</feature>
<protein>
    <submittedName>
        <fullName evidence="3">Uncharacterized protein</fullName>
    </submittedName>
</protein>
<dbReference type="AlphaFoldDB" id="A0A9D4W0H0"/>
<name>A0A9D4W0H0_PEA</name>
<accession>A0A9D4W0H0</accession>
<dbReference type="EMBL" id="JAMSHJ010000006">
    <property type="protein sequence ID" value="KAI5392823.1"/>
    <property type="molecule type" value="Genomic_DNA"/>
</dbReference>
<dbReference type="InterPro" id="IPR041588">
    <property type="entry name" value="Integrase_H2C2"/>
</dbReference>
<sequence>MGGHNGIHLTFGRLQGHISWEGMRNNVITFIRNCVICQQMKPANRAPYGLLQPLPIPDKVWEYISLDFITCLHSFPNHIVFMVVVDRLSKASHFEGRHVHELSKIFYGHFKIIKVVGEVAFQLELPATSKIHPVFHASQLKLCIGVITSALELPPEAVKRQPPIQPLIVLD</sequence>
<dbReference type="PANTHER" id="PTHR45835:SF99">
    <property type="entry name" value="CHROMO DOMAIN-CONTAINING PROTEIN-RELATED"/>
    <property type="match status" value="1"/>
</dbReference>
<evidence type="ECO:0000259" key="2">
    <source>
        <dbReference type="Pfam" id="PF24626"/>
    </source>
</evidence>
<proteinExistence type="predicted"/>
<dbReference type="Pfam" id="PF24626">
    <property type="entry name" value="SH3_Tf2-1"/>
    <property type="match status" value="1"/>
</dbReference>
<feature type="domain" description="Tf2-1-like SH3-like" evidence="2">
    <location>
        <begin position="83"/>
        <end position="143"/>
    </location>
</feature>
<gene>
    <name evidence="3" type="ORF">KIW84_060110</name>
</gene>
<dbReference type="Gramene" id="Psat06G0011000-T1">
    <property type="protein sequence ID" value="KAI5392823.1"/>
    <property type="gene ID" value="KIW84_060110"/>
</dbReference>
<evidence type="ECO:0000313" key="3">
    <source>
        <dbReference type="EMBL" id="KAI5392823.1"/>
    </source>
</evidence>
<comment type="caution">
    <text evidence="3">The sequence shown here is derived from an EMBL/GenBank/DDBJ whole genome shotgun (WGS) entry which is preliminary data.</text>
</comment>
<dbReference type="Proteomes" id="UP001058974">
    <property type="component" value="Chromosome 6"/>
</dbReference>
<dbReference type="Pfam" id="PF17921">
    <property type="entry name" value="Integrase_H2C2"/>
    <property type="match status" value="1"/>
</dbReference>
<evidence type="ECO:0000259" key="1">
    <source>
        <dbReference type="Pfam" id="PF17921"/>
    </source>
</evidence>
<dbReference type="InterPro" id="IPR056924">
    <property type="entry name" value="SH3_Tf2-1"/>
</dbReference>
<dbReference type="Gene3D" id="1.10.340.70">
    <property type="match status" value="1"/>
</dbReference>
<keyword evidence="4" id="KW-1185">Reference proteome</keyword>